<proteinExistence type="predicted"/>
<evidence type="ECO:0000256" key="1">
    <source>
        <dbReference type="SAM" id="SignalP"/>
    </source>
</evidence>
<evidence type="ECO:0000313" key="2">
    <source>
        <dbReference type="EMBL" id="SDF96946.1"/>
    </source>
</evidence>
<gene>
    <name evidence="2" type="ORF">SAMN05660686_02942</name>
</gene>
<protein>
    <recommendedName>
        <fullName evidence="4">DUF302 domain-containing protein</fullName>
    </recommendedName>
</protein>
<dbReference type="RefSeq" id="WP_093151339.1">
    <property type="nucleotide sequence ID" value="NZ_FNBW01000008.1"/>
</dbReference>
<accession>A0A8G2BKZ6</accession>
<dbReference type="AlphaFoldDB" id="A0A8G2BKZ6"/>
<dbReference type="Proteomes" id="UP000198615">
    <property type="component" value="Unassembled WGS sequence"/>
</dbReference>
<feature type="signal peptide" evidence="1">
    <location>
        <begin position="1"/>
        <end position="28"/>
    </location>
</feature>
<reference evidence="2 3" key="1">
    <citation type="submission" date="2016-10" db="EMBL/GenBank/DDBJ databases">
        <authorList>
            <person name="Varghese N."/>
            <person name="Submissions S."/>
        </authorList>
    </citation>
    <scope>NUCLEOTIDE SEQUENCE [LARGE SCALE GENOMIC DNA]</scope>
    <source>
        <strain evidence="2 3">DSM 18839</strain>
    </source>
</reference>
<dbReference type="EMBL" id="FNBW01000008">
    <property type="protein sequence ID" value="SDF96946.1"/>
    <property type="molecule type" value="Genomic_DNA"/>
</dbReference>
<sequence length="166" mass="18245">MRMCHILAAMLFGAVPLLTIGLSARDAAADFPWFGGPKDKLSLSIAVEDNVRGGCWADREGTVDDIARTLTRHGIGVDAEAPVNLVIYAIGHPSATGRYRKRLSCVGVLQVRVNSLDVSEDQSFQMTSLYDQERLLVSHHVLDQAIGTMAVELVDNFSRRYAETRE</sequence>
<keyword evidence="3" id="KW-1185">Reference proteome</keyword>
<keyword evidence="1" id="KW-0732">Signal</keyword>
<comment type="caution">
    <text evidence="2">The sequence shown here is derived from an EMBL/GenBank/DDBJ whole genome shotgun (WGS) entry which is preliminary data.</text>
</comment>
<name>A0A8G2BKZ6_9PROT</name>
<evidence type="ECO:0000313" key="3">
    <source>
        <dbReference type="Proteomes" id="UP000198615"/>
    </source>
</evidence>
<organism evidence="2 3">
    <name type="scientific">Thalassobaculum litoreum DSM 18839</name>
    <dbReference type="NCBI Taxonomy" id="1123362"/>
    <lineage>
        <taxon>Bacteria</taxon>
        <taxon>Pseudomonadati</taxon>
        <taxon>Pseudomonadota</taxon>
        <taxon>Alphaproteobacteria</taxon>
        <taxon>Rhodospirillales</taxon>
        <taxon>Thalassobaculaceae</taxon>
        <taxon>Thalassobaculum</taxon>
    </lineage>
</organism>
<evidence type="ECO:0008006" key="4">
    <source>
        <dbReference type="Google" id="ProtNLM"/>
    </source>
</evidence>
<feature type="chain" id="PRO_5034183041" description="DUF302 domain-containing protein" evidence="1">
    <location>
        <begin position="29"/>
        <end position="166"/>
    </location>
</feature>